<feature type="transmembrane region" description="Helical" evidence="2">
    <location>
        <begin position="6"/>
        <end position="28"/>
    </location>
</feature>
<accession>A0A9D9DH05</accession>
<evidence type="ECO:0000313" key="4">
    <source>
        <dbReference type="Proteomes" id="UP000823634"/>
    </source>
</evidence>
<dbReference type="EMBL" id="JADINA010000036">
    <property type="protein sequence ID" value="MBO8426780.1"/>
    <property type="molecule type" value="Genomic_DNA"/>
</dbReference>
<sequence length="96" mass="10671">MPTLLASWLIPLIIIAAFGVIVLAVILLKRHVKFFQSDEKPKNEKEIAEEELNRLLEPVEEMKEKGTEGDEAAPEEPAKETESAKEEGKGEGEKGE</sequence>
<feature type="region of interest" description="Disordered" evidence="1">
    <location>
        <begin position="52"/>
        <end position="96"/>
    </location>
</feature>
<dbReference type="Proteomes" id="UP000823634">
    <property type="component" value="Unassembled WGS sequence"/>
</dbReference>
<feature type="compositionally biased region" description="Basic and acidic residues" evidence="1">
    <location>
        <begin position="76"/>
        <end position="96"/>
    </location>
</feature>
<protein>
    <submittedName>
        <fullName evidence="3">Uncharacterized protein</fullName>
    </submittedName>
</protein>
<reference evidence="3" key="1">
    <citation type="submission" date="2020-10" db="EMBL/GenBank/DDBJ databases">
        <authorList>
            <person name="Gilroy R."/>
        </authorList>
    </citation>
    <scope>NUCLEOTIDE SEQUENCE</scope>
    <source>
        <strain evidence="3">17113</strain>
    </source>
</reference>
<organism evidence="3 4">
    <name type="scientific">Candidatus Alloenteromonas pullistercoris</name>
    <dbReference type="NCBI Taxonomy" id="2840785"/>
    <lineage>
        <taxon>Bacteria</taxon>
        <taxon>Bacillati</taxon>
        <taxon>Bacillota</taxon>
        <taxon>Bacillota incertae sedis</taxon>
        <taxon>Candidatus Alloenteromonas</taxon>
    </lineage>
</organism>
<reference evidence="3" key="2">
    <citation type="journal article" date="2021" name="PeerJ">
        <title>Extensive microbial diversity within the chicken gut microbiome revealed by metagenomics and culture.</title>
        <authorList>
            <person name="Gilroy R."/>
            <person name="Ravi A."/>
            <person name="Getino M."/>
            <person name="Pursley I."/>
            <person name="Horton D.L."/>
            <person name="Alikhan N.F."/>
            <person name="Baker D."/>
            <person name="Gharbi K."/>
            <person name="Hall N."/>
            <person name="Watson M."/>
            <person name="Adriaenssens E.M."/>
            <person name="Foster-Nyarko E."/>
            <person name="Jarju S."/>
            <person name="Secka A."/>
            <person name="Antonio M."/>
            <person name="Oren A."/>
            <person name="Chaudhuri R.R."/>
            <person name="La Ragione R."/>
            <person name="Hildebrand F."/>
            <person name="Pallen M.J."/>
        </authorList>
    </citation>
    <scope>NUCLEOTIDE SEQUENCE</scope>
    <source>
        <strain evidence="3">17113</strain>
    </source>
</reference>
<keyword evidence="2" id="KW-0472">Membrane</keyword>
<evidence type="ECO:0000313" key="3">
    <source>
        <dbReference type="EMBL" id="MBO8426780.1"/>
    </source>
</evidence>
<keyword evidence="2" id="KW-0812">Transmembrane</keyword>
<dbReference type="AlphaFoldDB" id="A0A9D9DH05"/>
<evidence type="ECO:0000256" key="1">
    <source>
        <dbReference type="SAM" id="MobiDB-lite"/>
    </source>
</evidence>
<gene>
    <name evidence="3" type="ORF">IAC61_05675</name>
</gene>
<comment type="caution">
    <text evidence="3">The sequence shown here is derived from an EMBL/GenBank/DDBJ whole genome shotgun (WGS) entry which is preliminary data.</text>
</comment>
<name>A0A9D9DH05_9FIRM</name>
<evidence type="ECO:0000256" key="2">
    <source>
        <dbReference type="SAM" id="Phobius"/>
    </source>
</evidence>
<keyword evidence="2" id="KW-1133">Transmembrane helix</keyword>
<proteinExistence type="predicted"/>